<evidence type="ECO:0000313" key="3">
    <source>
        <dbReference type="Proteomes" id="UP000324632"/>
    </source>
</evidence>
<name>A0A5A9PCX1_9TELE</name>
<comment type="caution">
    <text evidence="2">The sequence shown here is derived from an EMBL/GenBank/DDBJ whole genome shotgun (WGS) entry which is preliminary data.</text>
</comment>
<dbReference type="AlphaFoldDB" id="A0A5A9PCX1"/>
<reference evidence="2 3" key="1">
    <citation type="journal article" date="2019" name="Mol. Ecol. Resour.">
        <title>Chromosome-level genome assembly of Triplophysa tibetana, a fish adapted to the harsh high-altitude environment of the Tibetan Plateau.</title>
        <authorList>
            <person name="Yang X."/>
            <person name="Liu H."/>
            <person name="Ma Z."/>
            <person name="Zou Y."/>
            <person name="Zou M."/>
            <person name="Mao Y."/>
            <person name="Li X."/>
            <person name="Wang H."/>
            <person name="Chen T."/>
            <person name="Wang W."/>
            <person name="Yang R."/>
        </authorList>
    </citation>
    <scope>NUCLEOTIDE SEQUENCE [LARGE SCALE GENOMIC DNA]</scope>
    <source>
        <strain evidence="2">TTIB1903HZAU</strain>
        <tissue evidence="2">Muscle</tissue>
    </source>
</reference>
<feature type="compositionally biased region" description="Gly residues" evidence="1">
    <location>
        <begin position="88"/>
        <end position="97"/>
    </location>
</feature>
<evidence type="ECO:0000256" key="1">
    <source>
        <dbReference type="SAM" id="MobiDB-lite"/>
    </source>
</evidence>
<feature type="region of interest" description="Disordered" evidence="1">
    <location>
        <begin position="66"/>
        <end position="128"/>
    </location>
</feature>
<feature type="compositionally biased region" description="Polar residues" evidence="1">
    <location>
        <begin position="119"/>
        <end position="128"/>
    </location>
</feature>
<dbReference type="Proteomes" id="UP000324632">
    <property type="component" value="Chromosome 7"/>
</dbReference>
<dbReference type="EMBL" id="SOYY01000007">
    <property type="protein sequence ID" value="KAA0719505.1"/>
    <property type="molecule type" value="Genomic_DNA"/>
</dbReference>
<sequence>MLSESPRRRVASRCLRVRAARTKGVRQWLPEAVALGKRKCTVRPPSKPRWKGDLCCRAPGSRWGGFRPSGSGGVAAVRQRPEPASVPRGGGAGGGSAECGHRLPEAGACVRPPKGEEQGTGNSPQFPR</sequence>
<evidence type="ECO:0000313" key="2">
    <source>
        <dbReference type="EMBL" id="KAA0719505.1"/>
    </source>
</evidence>
<gene>
    <name evidence="2" type="ORF">E1301_Tti016012</name>
</gene>
<keyword evidence="3" id="KW-1185">Reference proteome</keyword>
<organism evidence="2 3">
    <name type="scientific">Triplophysa tibetana</name>
    <dbReference type="NCBI Taxonomy" id="1572043"/>
    <lineage>
        <taxon>Eukaryota</taxon>
        <taxon>Metazoa</taxon>
        <taxon>Chordata</taxon>
        <taxon>Craniata</taxon>
        <taxon>Vertebrata</taxon>
        <taxon>Euteleostomi</taxon>
        <taxon>Actinopterygii</taxon>
        <taxon>Neopterygii</taxon>
        <taxon>Teleostei</taxon>
        <taxon>Ostariophysi</taxon>
        <taxon>Cypriniformes</taxon>
        <taxon>Nemacheilidae</taxon>
        <taxon>Triplophysa</taxon>
    </lineage>
</organism>
<protein>
    <submittedName>
        <fullName evidence="2">Uncharacterized protein</fullName>
    </submittedName>
</protein>
<accession>A0A5A9PCX1</accession>
<proteinExistence type="predicted"/>